<dbReference type="AlphaFoldDB" id="A0A6G7YEJ2"/>
<name>A0A6G7YEJ2_9ACTN</name>
<dbReference type="KEGG" id="npi:G7071_07085"/>
<feature type="region of interest" description="Disordered" evidence="1">
    <location>
        <begin position="98"/>
        <end position="117"/>
    </location>
</feature>
<dbReference type="InterPro" id="IPR027417">
    <property type="entry name" value="P-loop_NTPase"/>
</dbReference>
<keyword evidence="2" id="KW-0808">Transferase</keyword>
<evidence type="ECO:0000313" key="2">
    <source>
        <dbReference type="EMBL" id="QIK75225.1"/>
    </source>
</evidence>
<protein>
    <submittedName>
        <fullName evidence="2">CpsD/CapB family tyrosine-protein kinase</fullName>
    </submittedName>
</protein>
<dbReference type="InterPro" id="IPR050445">
    <property type="entry name" value="Bact_polysacc_biosynth/exp"/>
</dbReference>
<dbReference type="Proteomes" id="UP000502035">
    <property type="component" value="Chromosome"/>
</dbReference>
<dbReference type="GO" id="GO:0004713">
    <property type="term" value="F:protein tyrosine kinase activity"/>
    <property type="evidence" value="ECO:0007669"/>
    <property type="project" value="TreeGrafter"/>
</dbReference>
<dbReference type="PANTHER" id="PTHR32309:SF13">
    <property type="entry name" value="FERRIC ENTEROBACTIN TRANSPORT PROTEIN FEPE"/>
    <property type="match status" value="1"/>
</dbReference>
<dbReference type="RefSeq" id="WP_166316657.1">
    <property type="nucleotide sequence ID" value="NZ_CP049866.1"/>
</dbReference>
<dbReference type="Gene3D" id="3.40.50.300">
    <property type="entry name" value="P-loop containing nucleotide triphosphate hydrolases"/>
    <property type="match status" value="1"/>
</dbReference>
<gene>
    <name evidence="2" type="ORF">G7071_07085</name>
</gene>
<keyword evidence="2" id="KW-0418">Kinase</keyword>
<evidence type="ECO:0000313" key="3">
    <source>
        <dbReference type="Proteomes" id="UP000502035"/>
    </source>
</evidence>
<reference evidence="2 3" key="1">
    <citation type="submission" date="2020-03" db="EMBL/GenBank/DDBJ databases">
        <title>Nocardioides sp. nov., isolated from fish.</title>
        <authorList>
            <person name="Hyun D.-W."/>
            <person name="Bae J.-W."/>
        </authorList>
    </citation>
    <scope>NUCLEOTIDE SEQUENCE [LARGE SCALE GENOMIC DNA]</scope>
    <source>
        <strain evidence="2 3">HDW12A</strain>
    </source>
</reference>
<dbReference type="SUPFAM" id="SSF52540">
    <property type="entry name" value="P-loop containing nucleoside triphosphate hydrolases"/>
    <property type="match status" value="1"/>
</dbReference>
<dbReference type="EMBL" id="CP049866">
    <property type="protein sequence ID" value="QIK75225.1"/>
    <property type="molecule type" value="Genomic_DNA"/>
</dbReference>
<organism evidence="2 3">
    <name type="scientific">Nocardioides piscis</name>
    <dbReference type="NCBI Taxonomy" id="2714938"/>
    <lineage>
        <taxon>Bacteria</taxon>
        <taxon>Bacillati</taxon>
        <taxon>Actinomycetota</taxon>
        <taxon>Actinomycetes</taxon>
        <taxon>Propionibacteriales</taxon>
        <taxon>Nocardioidaceae</taxon>
        <taxon>Nocardioides</taxon>
    </lineage>
</organism>
<proteinExistence type="predicted"/>
<feature type="compositionally biased region" description="Basic and acidic residues" evidence="1">
    <location>
        <begin position="98"/>
        <end position="111"/>
    </location>
</feature>
<sequence>MGELIRELAARGMVIIDAPPLLPVTDAAIVAHQADGAIVAVSTGRTLDTELSSALEHLRAVHARPLGVILNRVSRRNVGSGNYARYGYAPDDYVENSEATRKGLRSDKSQAKDSSAV</sequence>
<dbReference type="PANTHER" id="PTHR32309">
    <property type="entry name" value="TYROSINE-PROTEIN KINASE"/>
    <property type="match status" value="1"/>
</dbReference>
<accession>A0A6G7YEJ2</accession>
<evidence type="ECO:0000256" key="1">
    <source>
        <dbReference type="SAM" id="MobiDB-lite"/>
    </source>
</evidence>
<dbReference type="GO" id="GO:0005886">
    <property type="term" value="C:plasma membrane"/>
    <property type="evidence" value="ECO:0007669"/>
    <property type="project" value="TreeGrafter"/>
</dbReference>
<keyword evidence="3" id="KW-1185">Reference proteome</keyword>